<gene>
    <name evidence="1" type="ORF">CBI38_34905</name>
</gene>
<dbReference type="EMBL" id="CP021355">
    <property type="protein sequence ID" value="AWK76557.1"/>
    <property type="molecule type" value="Genomic_DNA"/>
</dbReference>
<dbReference type="OrthoDB" id="5099817at2"/>
<dbReference type="KEGG" id="roz:CBI38_34905"/>
<reference evidence="1 2" key="1">
    <citation type="submission" date="2017-05" db="EMBL/GenBank/DDBJ databases">
        <title>Isolation of Rhodococcus sp. S2-17 biodegrading of BP-3.</title>
        <authorList>
            <person name="Lee Y."/>
            <person name="Kim K.H."/>
            <person name="Chun B.H."/>
            <person name="Jung H.S."/>
            <person name="Jeon C.O."/>
        </authorList>
    </citation>
    <scope>NUCLEOTIDE SEQUENCE [LARGE SCALE GENOMIC DNA]</scope>
    <source>
        <strain evidence="1 2">S2-17</strain>
        <plasmid evidence="2">prb98</plasmid>
    </source>
</reference>
<proteinExistence type="predicted"/>
<evidence type="ECO:0000313" key="2">
    <source>
        <dbReference type="Proteomes" id="UP000245711"/>
    </source>
</evidence>
<organism evidence="1 2">
    <name type="scientific">Rhodococcus oxybenzonivorans</name>
    <dbReference type="NCBI Taxonomy" id="1990687"/>
    <lineage>
        <taxon>Bacteria</taxon>
        <taxon>Bacillati</taxon>
        <taxon>Actinomycetota</taxon>
        <taxon>Actinomycetes</taxon>
        <taxon>Mycobacteriales</taxon>
        <taxon>Nocardiaceae</taxon>
        <taxon>Rhodococcus</taxon>
    </lineage>
</organism>
<sequence length="261" mass="28713">MKPSQWSRERFGDAAEEFLYAIPLAIHRAHQQSLAAHIAGELSTNDAYGNTLKAAQHEQLIACTAHIPGVTTRKPAEVTSRFDLVVFDETAVVLYPWRFAVDGWTRRKDAKLPKPLSDLRRSLLTLATPNAEAQLSFDQVDEDPQDFADEQAALDQLAEFGRVVTVGYASNPSGLFDLGLAEIVLADEETGAVVWRHWEPLNGTWESLELRPSLVQPPVPVTGGVRFDDTPLDDLVLAPRTAEPLHAAEVELELKAGSDDV</sequence>
<protein>
    <submittedName>
        <fullName evidence="1">Uncharacterized protein</fullName>
    </submittedName>
</protein>
<name>A0A2S2C6N2_9NOCA</name>
<accession>A0A2S2C6N2</accession>
<dbReference type="RefSeq" id="WP_109336001.1">
    <property type="nucleotide sequence ID" value="NZ_CP021355.1"/>
</dbReference>
<geneLocation type="plasmid" evidence="2">
    <name>prb98</name>
</geneLocation>
<keyword evidence="1" id="KW-0614">Plasmid</keyword>
<dbReference type="AlphaFoldDB" id="A0A2S2C6N2"/>
<keyword evidence="2" id="KW-1185">Reference proteome</keyword>
<evidence type="ECO:0000313" key="1">
    <source>
        <dbReference type="EMBL" id="AWK76557.1"/>
    </source>
</evidence>
<dbReference type="Proteomes" id="UP000245711">
    <property type="component" value="Plasmid pRB98"/>
</dbReference>